<gene>
    <name evidence="4" type="ORF">HORIV_73620</name>
</gene>
<keyword evidence="3" id="KW-0472">Membrane</keyword>
<name>A0ABM7GVX1_9GAMM</name>
<accession>A0ABM7GVX1</accession>
<dbReference type="InterPro" id="IPR009742">
    <property type="entry name" value="Curlin_rpt"/>
</dbReference>
<keyword evidence="2" id="KW-0732">Signal</keyword>
<organism evidence="4 5">
    <name type="scientific">Vreelandella olivaria</name>
    <dbReference type="NCBI Taxonomy" id="390919"/>
    <lineage>
        <taxon>Bacteria</taxon>
        <taxon>Pseudomonadati</taxon>
        <taxon>Pseudomonadota</taxon>
        <taxon>Gammaproteobacteria</taxon>
        <taxon>Oceanospirillales</taxon>
        <taxon>Halomonadaceae</taxon>
        <taxon>Vreelandella</taxon>
    </lineage>
</organism>
<evidence type="ECO:0008006" key="6">
    <source>
        <dbReference type="Google" id="ProtNLM"/>
    </source>
</evidence>
<keyword evidence="3" id="KW-0812">Transmembrane</keyword>
<keyword evidence="5" id="KW-1185">Reference proteome</keyword>
<evidence type="ECO:0000256" key="2">
    <source>
        <dbReference type="ARBA" id="ARBA00022729"/>
    </source>
</evidence>
<dbReference type="Proteomes" id="UP000289555">
    <property type="component" value="Chromosome"/>
</dbReference>
<dbReference type="Pfam" id="PF07012">
    <property type="entry name" value="Curlin_rpt"/>
    <property type="match status" value="1"/>
</dbReference>
<evidence type="ECO:0000313" key="4">
    <source>
        <dbReference type="EMBL" id="BBI54941.1"/>
    </source>
</evidence>
<proteinExistence type="inferred from homology"/>
<protein>
    <recommendedName>
        <fullName evidence="6">Minor curlin subunit</fullName>
    </recommendedName>
</protein>
<evidence type="ECO:0000256" key="1">
    <source>
        <dbReference type="ARBA" id="ARBA00009766"/>
    </source>
</evidence>
<dbReference type="EMBL" id="AP019416">
    <property type="protein sequence ID" value="BBI54941.1"/>
    <property type="molecule type" value="Genomic_DNA"/>
</dbReference>
<sequence length="201" mass="21961">MHNRNNKTTDSRNFQLIQTQHKKYKLIQTVSEGNIMKLKNTSTKQAILATILLTATFSVSSTISADNSRIEQFSKQVVAQHNQGNYSIIAQIGNNNHTHVSQSASYQAGNFSSIYQLGNYNSATVAQFGGNNISNVSQVGRNHKVDITQLGSVSGELNSNVRQLGSRSDVQISQSGSGYRGISVEQQSFSSNARPVTVETY</sequence>
<comment type="similarity">
    <text evidence="1">Belongs to the CsgA/CsgB family.</text>
</comment>
<evidence type="ECO:0000256" key="3">
    <source>
        <dbReference type="SAM" id="Phobius"/>
    </source>
</evidence>
<reference evidence="5" key="1">
    <citation type="journal article" date="2019" name="Microbiol. Resour. Announc.">
        <title>Complete Genome Sequence of Halomonas olivaria, a Moderately Halophilic Bacterium Isolated from Olive Processing Effluents, Obtained by Nanopore Sequencing.</title>
        <authorList>
            <person name="Nagata S."/>
            <person name="Ii K.M."/>
            <person name="Tsukimi T."/>
            <person name="Miura M.C."/>
            <person name="Galipon J."/>
            <person name="Arakawa K."/>
        </authorList>
    </citation>
    <scope>NUCLEOTIDE SEQUENCE [LARGE SCALE GENOMIC DNA]</scope>
    <source>
        <strain evidence="5">TYRC17</strain>
    </source>
</reference>
<evidence type="ECO:0000313" key="5">
    <source>
        <dbReference type="Proteomes" id="UP000289555"/>
    </source>
</evidence>
<feature type="transmembrane region" description="Helical" evidence="3">
    <location>
        <begin position="46"/>
        <end position="65"/>
    </location>
</feature>
<keyword evidence="3" id="KW-1133">Transmembrane helix</keyword>